<dbReference type="InterPro" id="IPR019398">
    <property type="entry name" value="Pre-rRNA_process_TSR2"/>
</dbReference>
<protein>
    <recommendedName>
        <fullName evidence="6">Pre-rRNA-processing protein TSR2 homolog</fullName>
    </recommendedName>
</protein>
<dbReference type="AlphaFoldDB" id="A0AAD8NYH8"/>
<reference evidence="4" key="1">
    <citation type="journal article" date="2023" name="bioRxiv">
        <title>Improved chromosome-level genome assembly for marigold (Tagetes erecta).</title>
        <authorList>
            <person name="Jiang F."/>
            <person name="Yuan L."/>
            <person name="Wang S."/>
            <person name="Wang H."/>
            <person name="Xu D."/>
            <person name="Wang A."/>
            <person name="Fan W."/>
        </authorList>
    </citation>
    <scope>NUCLEOTIDE SEQUENCE</scope>
    <source>
        <strain evidence="4">WSJ</strain>
        <tissue evidence="4">Leaf</tissue>
    </source>
</reference>
<evidence type="ECO:0000256" key="3">
    <source>
        <dbReference type="SAM" id="MobiDB-lite"/>
    </source>
</evidence>
<feature type="region of interest" description="Disordered" evidence="3">
    <location>
        <begin position="112"/>
        <end position="136"/>
    </location>
</feature>
<evidence type="ECO:0000256" key="2">
    <source>
        <dbReference type="ARBA" id="ARBA00022552"/>
    </source>
</evidence>
<evidence type="ECO:0000313" key="4">
    <source>
        <dbReference type="EMBL" id="KAK1426588.1"/>
    </source>
</evidence>
<name>A0AAD8NYH8_TARER</name>
<feature type="compositionally biased region" description="Polar residues" evidence="3">
    <location>
        <begin position="126"/>
        <end position="136"/>
    </location>
</feature>
<accession>A0AAD8NYH8</accession>
<comment type="similarity">
    <text evidence="1">Belongs to the TSR2 family.</text>
</comment>
<evidence type="ECO:0008006" key="6">
    <source>
        <dbReference type="Google" id="ProtNLM"/>
    </source>
</evidence>
<evidence type="ECO:0000256" key="1">
    <source>
        <dbReference type="ARBA" id="ARBA00006524"/>
    </source>
</evidence>
<proteinExistence type="inferred from homology"/>
<keyword evidence="5" id="KW-1185">Reference proteome</keyword>
<comment type="caution">
    <text evidence="4">The sequence shown here is derived from an EMBL/GenBank/DDBJ whole genome shotgun (WGS) entry which is preliminary data.</text>
</comment>
<dbReference type="Proteomes" id="UP001229421">
    <property type="component" value="Unassembled WGS sequence"/>
</dbReference>
<sequence length="136" mass="15555">MASCEELREGIELLVCRWGALQNHPQHHNHLTFKIYQFLTTPSSEALYHVDKLANLIDDFMLSLNTEIDDGSIDEMADNLTILRKECLEGNFSSIKLLRRQSFDQQHIQVMNGDEDDSEPLENMADNLSDTTVGYP</sequence>
<dbReference type="GO" id="GO:0006364">
    <property type="term" value="P:rRNA processing"/>
    <property type="evidence" value="ECO:0007669"/>
    <property type="project" value="UniProtKB-KW"/>
</dbReference>
<gene>
    <name evidence="4" type="ORF">QVD17_15264</name>
</gene>
<evidence type="ECO:0000313" key="5">
    <source>
        <dbReference type="Proteomes" id="UP001229421"/>
    </source>
</evidence>
<organism evidence="4 5">
    <name type="scientific">Tagetes erecta</name>
    <name type="common">African marigold</name>
    <dbReference type="NCBI Taxonomy" id="13708"/>
    <lineage>
        <taxon>Eukaryota</taxon>
        <taxon>Viridiplantae</taxon>
        <taxon>Streptophyta</taxon>
        <taxon>Embryophyta</taxon>
        <taxon>Tracheophyta</taxon>
        <taxon>Spermatophyta</taxon>
        <taxon>Magnoliopsida</taxon>
        <taxon>eudicotyledons</taxon>
        <taxon>Gunneridae</taxon>
        <taxon>Pentapetalae</taxon>
        <taxon>asterids</taxon>
        <taxon>campanulids</taxon>
        <taxon>Asterales</taxon>
        <taxon>Asteraceae</taxon>
        <taxon>Asteroideae</taxon>
        <taxon>Heliantheae alliance</taxon>
        <taxon>Tageteae</taxon>
        <taxon>Tagetes</taxon>
    </lineage>
</organism>
<dbReference type="EMBL" id="JAUHHV010000004">
    <property type="protein sequence ID" value="KAK1426588.1"/>
    <property type="molecule type" value="Genomic_DNA"/>
</dbReference>
<keyword evidence="2" id="KW-0698">rRNA processing</keyword>
<dbReference type="PANTHER" id="PTHR21250">
    <property type="entry name" value="PRE-RRNA-PROCESSING PROTEIN TSR2 HOMOLOG"/>
    <property type="match status" value="1"/>
</dbReference>